<gene>
    <name evidence="3" type="ORF">WFZ86_01865</name>
</gene>
<organism evidence="3 4">
    <name type="scientific">Flavobacterium polysaccharolyticum</name>
    <dbReference type="NCBI Taxonomy" id="3133148"/>
    <lineage>
        <taxon>Bacteria</taxon>
        <taxon>Pseudomonadati</taxon>
        <taxon>Bacteroidota</taxon>
        <taxon>Flavobacteriia</taxon>
        <taxon>Flavobacteriales</taxon>
        <taxon>Flavobacteriaceae</taxon>
        <taxon>Flavobacterium</taxon>
    </lineage>
</organism>
<evidence type="ECO:0000259" key="2">
    <source>
        <dbReference type="Pfam" id="PF25134"/>
    </source>
</evidence>
<dbReference type="EMBL" id="JBCGDP010000002">
    <property type="protein sequence ID" value="MEM0575228.1"/>
    <property type="molecule type" value="Genomic_DNA"/>
</dbReference>
<evidence type="ECO:0000313" key="3">
    <source>
        <dbReference type="EMBL" id="MEM0575228.1"/>
    </source>
</evidence>
<evidence type="ECO:0000259" key="1">
    <source>
        <dbReference type="Pfam" id="PF20335"/>
    </source>
</evidence>
<feature type="domain" description="DUF6630" evidence="1">
    <location>
        <begin position="218"/>
        <end position="352"/>
    </location>
</feature>
<keyword evidence="4" id="KW-1185">Reference proteome</keyword>
<protein>
    <recommendedName>
        <fullName evidence="5">DUF4303 domain-containing protein</fullName>
    </recommendedName>
</protein>
<reference evidence="3 4" key="1">
    <citation type="submission" date="2024-03" db="EMBL/GenBank/DDBJ databases">
        <title>Two novel species of the genus Flavobacterium exhibiting potentially degradation of complex polysaccharides.</title>
        <authorList>
            <person name="Lian X."/>
        </authorList>
    </citation>
    <scope>NUCLEOTIDE SEQUENCE [LARGE SCALE GENOMIC DNA]</scope>
    <source>
        <strain evidence="3 4">N6</strain>
    </source>
</reference>
<dbReference type="RefSeq" id="WP_342690359.1">
    <property type="nucleotide sequence ID" value="NZ_JBCGDP010000002.1"/>
</dbReference>
<proteinExistence type="predicted"/>
<dbReference type="InterPro" id="IPR046582">
    <property type="entry name" value="DUF6630"/>
</dbReference>
<name>A0ABU9NIS9_9FLAO</name>
<evidence type="ECO:0000313" key="4">
    <source>
        <dbReference type="Proteomes" id="UP001468798"/>
    </source>
</evidence>
<dbReference type="Pfam" id="PF20335">
    <property type="entry name" value="DUF6630"/>
    <property type="match status" value="1"/>
</dbReference>
<comment type="caution">
    <text evidence="3">The sequence shown here is derived from an EMBL/GenBank/DDBJ whole genome shotgun (WGS) entry which is preliminary data.</text>
</comment>
<sequence length="355" mass="41734">MKNFFSNFFKKKEEVTPLSFQIIDAIYDYLYYQNSSFQFKMKEIDDVVYINRYTFPSSFNHPEGLKEINGCGFNNPYEVLNALYKKMDIGELSEETLTEDLEFDCIHVQFYSEATSISPFLKRILQNFFFFFCCENGSATINGFRILYSSNRYFSNFTKDLLETKYFTLESDKEGIEAIAWQDVQKVVIAACQQLNITLPEALSTKDFSLEEVTVAHVEEFLQLITRNTISELEVKLQAENIFSNPQDDESDFIEDNYEFLENVKCWNSDWKFDPEDAEYFISEILNQEFTFEYPEDTYSHDLFPYLQAELAKQELELMTFDTHGDSYLFFVANKNEVSRLVELGKMIAIPIEKL</sequence>
<dbReference type="Proteomes" id="UP001468798">
    <property type="component" value="Unassembled WGS sequence"/>
</dbReference>
<dbReference type="InterPro" id="IPR056723">
    <property type="entry name" value="DUF7821"/>
</dbReference>
<evidence type="ECO:0008006" key="5">
    <source>
        <dbReference type="Google" id="ProtNLM"/>
    </source>
</evidence>
<accession>A0ABU9NIS9</accession>
<dbReference type="Pfam" id="PF25134">
    <property type="entry name" value="DUF7821"/>
    <property type="match status" value="1"/>
</dbReference>
<feature type="domain" description="DUF7821" evidence="2">
    <location>
        <begin position="22"/>
        <end position="198"/>
    </location>
</feature>